<dbReference type="EMBL" id="BSBI01000028">
    <property type="protein sequence ID" value="GLF99919.1"/>
    <property type="molecule type" value="Genomic_DNA"/>
</dbReference>
<organism evidence="1 2">
    <name type="scientific">Streptomyces yaizuensis</name>
    <dbReference type="NCBI Taxonomy" id="2989713"/>
    <lineage>
        <taxon>Bacteria</taxon>
        <taxon>Bacillati</taxon>
        <taxon>Actinomycetota</taxon>
        <taxon>Actinomycetes</taxon>
        <taxon>Kitasatosporales</taxon>
        <taxon>Streptomycetaceae</taxon>
        <taxon>Streptomyces</taxon>
    </lineage>
</organism>
<reference evidence="1 2" key="1">
    <citation type="submission" date="2022-10" db="EMBL/GenBank/DDBJ databases">
        <title>Draft genome sequence of Streptomyces sp. YSPA8.</title>
        <authorList>
            <person name="Moriuchi R."/>
            <person name="Dohra H."/>
            <person name="Yamamura H."/>
            <person name="Kodani S."/>
        </authorList>
    </citation>
    <scope>NUCLEOTIDE SEQUENCE [LARGE SCALE GENOMIC DNA]</scope>
    <source>
        <strain evidence="1 2">YSPA8</strain>
    </source>
</reference>
<dbReference type="Proteomes" id="UP001291653">
    <property type="component" value="Unassembled WGS sequence"/>
</dbReference>
<comment type="caution">
    <text evidence="1">The sequence shown here is derived from an EMBL/GenBank/DDBJ whole genome shotgun (WGS) entry which is preliminary data.</text>
</comment>
<gene>
    <name evidence="1" type="ORF">SYYSPA8_36500</name>
</gene>
<sequence length="106" mass="12111">MARNIGMGLSTPLYRTVVVATYTDEAVLADEMRRYRRTNNTMARDGLTLTWYEGPYNLPGKAQSRMTIWTGVYAAKSAASLECHVEMRQPQWQRLPGRTAPRSRSR</sequence>
<evidence type="ECO:0000313" key="2">
    <source>
        <dbReference type="Proteomes" id="UP001291653"/>
    </source>
</evidence>
<protein>
    <submittedName>
        <fullName evidence="1">Uncharacterized protein</fullName>
    </submittedName>
</protein>
<accession>A0ABQ5PBG0</accession>
<keyword evidence="2" id="KW-1185">Reference proteome</keyword>
<proteinExistence type="predicted"/>
<dbReference type="RefSeq" id="WP_323451844.1">
    <property type="nucleotide sequence ID" value="NZ_BSBI01000028.1"/>
</dbReference>
<name>A0ABQ5PBG0_9ACTN</name>
<evidence type="ECO:0000313" key="1">
    <source>
        <dbReference type="EMBL" id="GLF99919.1"/>
    </source>
</evidence>